<keyword evidence="5" id="KW-0804">Transcription</keyword>
<feature type="region of interest" description="Disordered" evidence="6">
    <location>
        <begin position="292"/>
        <end position="312"/>
    </location>
</feature>
<feature type="domain" description="RNA polymerase sigma factor 70 region 4 type 2" evidence="8">
    <location>
        <begin position="123"/>
        <end position="174"/>
    </location>
</feature>
<evidence type="ECO:0000259" key="7">
    <source>
        <dbReference type="Pfam" id="PF04542"/>
    </source>
</evidence>
<evidence type="ECO:0000256" key="3">
    <source>
        <dbReference type="ARBA" id="ARBA00023082"/>
    </source>
</evidence>
<dbReference type="GO" id="GO:0006352">
    <property type="term" value="P:DNA-templated transcription initiation"/>
    <property type="evidence" value="ECO:0007669"/>
    <property type="project" value="InterPro"/>
</dbReference>
<dbReference type="Pfam" id="PF08281">
    <property type="entry name" value="Sigma70_r4_2"/>
    <property type="match status" value="1"/>
</dbReference>
<evidence type="ECO:0000256" key="4">
    <source>
        <dbReference type="ARBA" id="ARBA00023125"/>
    </source>
</evidence>
<evidence type="ECO:0000256" key="1">
    <source>
        <dbReference type="ARBA" id="ARBA00010641"/>
    </source>
</evidence>
<evidence type="ECO:0000256" key="6">
    <source>
        <dbReference type="SAM" id="MobiDB-lite"/>
    </source>
</evidence>
<feature type="region of interest" description="Disordered" evidence="6">
    <location>
        <begin position="88"/>
        <end position="120"/>
    </location>
</feature>
<feature type="compositionally biased region" description="Low complexity" evidence="6">
    <location>
        <begin position="295"/>
        <end position="309"/>
    </location>
</feature>
<organism evidence="9 10">
    <name type="scientific">Nibricoccus aquaticus</name>
    <dbReference type="NCBI Taxonomy" id="2576891"/>
    <lineage>
        <taxon>Bacteria</taxon>
        <taxon>Pseudomonadati</taxon>
        <taxon>Verrucomicrobiota</taxon>
        <taxon>Opitutia</taxon>
        <taxon>Opitutales</taxon>
        <taxon>Opitutaceae</taxon>
        <taxon>Nibricoccus</taxon>
    </lineage>
</organism>
<dbReference type="NCBIfam" id="TIGR02937">
    <property type="entry name" value="sigma70-ECF"/>
    <property type="match status" value="1"/>
</dbReference>
<dbReference type="Gene3D" id="1.10.10.10">
    <property type="entry name" value="Winged helix-like DNA-binding domain superfamily/Winged helix DNA-binding domain"/>
    <property type="match status" value="1"/>
</dbReference>
<dbReference type="RefSeq" id="WP_096056193.1">
    <property type="nucleotide sequence ID" value="NZ_CP023344.1"/>
</dbReference>
<dbReference type="Gene3D" id="1.10.1740.10">
    <property type="match status" value="1"/>
</dbReference>
<dbReference type="PANTHER" id="PTHR43133">
    <property type="entry name" value="RNA POLYMERASE ECF-TYPE SIGMA FACTO"/>
    <property type="match status" value="1"/>
</dbReference>
<keyword evidence="4" id="KW-0238">DNA-binding</keyword>
<name>A0A290QKY5_9BACT</name>
<dbReference type="CDD" id="cd06171">
    <property type="entry name" value="Sigma70_r4"/>
    <property type="match status" value="1"/>
</dbReference>
<dbReference type="InterPro" id="IPR013325">
    <property type="entry name" value="RNA_pol_sigma_r2"/>
</dbReference>
<dbReference type="GO" id="GO:0003677">
    <property type="term" value="F:DNA binding"/>
    <property type="evidence" value="ECO:0007669"/>
    <property type="project" value="UniProtKB-KW"/>
</dbReference>
<evidence type="ECO:0000313" key="10">
    <source>
        <dbReference type="Proteomes" id="UP000217265"/>
    </source>
</evidence>
<dbReference type="KEGG" id="vbh:CMV30_11690"/>
<dbReference type="EMBL" id="CP023344">
    <property type="protein sequence ID" value="ATC64562.1"/>
    <property type="molecule type" value="Genomic_DNA"/>
</dbReference>
<dbReference type="PANTHER" id="PTHR43133:SF8">
    <property type="entry name" value="RNA POLYMERASE SIGMA FACTOR HI_1459-RELATED"/>
    <property type="match status" value="1"/>
</dbReference>
<keyword evidence="3" id="KW-0731">Sigma factor</keyword>
<dbReference type="InterPro" id="IPR039425">
    <property type="entry name" value="RNA_pol_sigma-70-like"/>
</dbReference>
<keyword evidence="10" id="KW-1185">Reference proteome</keyword>
<sequence length="491" mass="53444">MTDADLLRDYSATGSHPAFAQLVTRHLDFVYASALRQTRSPVLADDIAQSVFLHLAQHAPRLRPDTHLKSWLCVITRHKAIDAIRTEARRRQREHTATTLAAMNTPDASSSSPDSHSREISPAIDDALTSLPEPDRRAILLRFFEEKSLREIGAHFGISDDTAQKRLTRSLEKLRAHLARRGLTTTAALLAAQLPLHATTAAPATLSAALTSPAFLAAASSAVPLGSTFIQTLLMTVSKKSVLAAALVLTAALAVFEAAALAHLNQRTTASELSTSHLRNEITALQNQLASRTQPSASSVAPPHAPSASTDSLDTSLEALLDRAALLQRLLDSLPEERIPELRLLTDTDWLAVAAEQSLKTPSDADWALSQIRNKARHRFDPLLRSALQKFIQASGDVLPETPLALRPYFDAPIDDTILARYEMAFTGTATDAGPRKTVIREKSSATDNSLDTLSETAMMGTHYATTDRWRSTRLTPELLESLRPAKTPAR</sequence>
<dbReference type="GO" id="GO:0016987">
    <property type="term" value="F:sigma factor activity"/>
    <property type="evidence" value="ECO:0007669"/>
    <property type="project" value="UniProtKB-KW"/>
</dbReference>
<dbReference type="SUPFAM" id="SSF88659">
    <property type="entry name" value="Sigma3 and sigma4 domains of RNA polymerase sigma factors"/>
    <property type="match status" value="1"/>
</dbReference>
<dbReference type="InterPro" id="IPR014284">
    <property type="entry name" value="RNA_pol_sigma-70_dom"/>
</dbReference>
<evidence type="ECO:0000313" key="9">
    <source>
        <dbReference type="EMBL" id="ATC64562.1"/>
    </source>
</evidence>
<evidence type="ECO:0000256" key="2">
    <source>
        <dbReference type="ARBA" id="ARBA00023015"/>
    </source>
</evidence>
<dbReference type="OrthoDB" id="191945at2"/>
<dbReference type="AlphaFoldDB" id="A0A290QKY5"/>
<dbReference type="InterPro" id="IPR013324">
    <property type="entry name" value="RNA_pol_sigma_r3/r4-like"/>
</dbReference>
<proteinExistence type="inferred from homology"/>
<evidence type="ECO:0000256" key="5">
    <source>
        <dbReference type="ARBA" id="ARBA00023163"/>
    </source>
</evidence>
<feature type="domain" description="RNA polymerase sigma-70 region 2" evidence="7">
    <location>
        <begin position="22"/>
        <end position="90"/>
    </location>
</feature>
<dbReference type="InterPro" id="IPR013249">
    <property type="entry name" value="RNA_pol_sigma70_r4_t2"/>
</dbReference>
<dbReference type="InterPro" id="IPR036388">
    <property type="entry name" value="WH-like_DNA-bd_sf"/>
</dbReference>
<comment type="similarity">
    <text evidence="1">Belongs to the sigma-70 factor family. ECF subfamily.</text>
</comment>
<keyword evidence="2" id="KW-0805">Transcription regulation</keyword>
<protein>
    <recommendedName>
        <fullName evidence="11">RNA polymerase subunit sigma-24</fullName>
    </recommendedName>
</protein>
<dbReference type="Proteomes" id="UP000217265">
    <property type="component" value="Chromosome"/>
</dbReference>
<accession>A0A290QKY5</accession>
<dbReference type="InterPro" id="IPR007627">
    <property type="entry name" value="RNA_pol_sigma70_r2"/>
</dbReference>
<reference evidence="9 10" key="1">
    <citation type="submission" date="2017-09" db="EMBL/GenBank/DDBJ databases">
        <title>Complete genome sequence of Verrucomicrobial strain HZ-65, isolated from freshwater.</title>
        <authorList>
            <person name="Choi A."/>
        </authorList>
    </citation>
    <scope>NUCLEOTIDE SEQUENCE [LARGE SCALE GENOMIC DNA]</scope>
    <source>
        <strain evidence="9 10">HZ-65</strain>
    </source>
</reference>
<evidence type="ECO:0000259" key="8">
    <source>
        <dbReference type="Pfam" id="PF08281"/>
    </source>
</evidence>
<feature type="compositionally biased region" description="Polar residues" evidence="6">
    <location>
        <begin position="97"/>
        <end position="108"/>
    </location>
</feature>
<evidence type="ECO:0008006" key="11">
    <source>
        <dbReference type="Google" id="ProtNLM"/>
    </source>
</evidence>
<dbReference type="Pfam" id="PF04542">
    <property type="entry name" value="Sigma70_r2"/>
    <property type="match status" value="1"/>
</dbReference>
<gene>
    <name evidence="9" type="ORF">CMV30_11690</name>
</gene>
<dbReference type="SUPFAM" id="SSF88946">
    <property type="entry name" value="Sigma2 domain of RNA polymerase sigma factors"/>
    <property type="match status" value="1"/>
</dbReference>